<reference evidence="11 12" key="1">
    <citation type="submission" date="2016-10" db="EMBL/GenBank/DDBJ databases">
        <title>The genome of Paramicrosporidium saccamoebae is the missing link in understanding Cryptomycota and Microsporidia evolution.</title>
        <authorList>
            <person name="Quandt C.A."/>
            <person name="Beaudet D."/>
            <person name="Corsaro D."/>
            <person name="Michel R."/>
            <person name="Corradi N."/>
            <person name="James T."/>
        </authorList>
    </citation>
    <scope>NUCLEOTIDE SEQUENCE [LARGE SCALE GENOMIC DNA]</scope>
    <source>
        <strain evidence="11 12">KSL3</strain>
    </source>
</reference>
<gene>
    <name evidence="11" type="ORF">PSACC_02227</name>
</gene>
<dbReference type="AlphaFoldDB" id="A0A2H9TJK8"/>
<dbReference type="SUPFAM" id="SSF46934">
    <property type="entry name" value="UBA-like"/>
    <property type="match status" value="1"/>
</dbReference>
<dbReference type="PANTHER" id="PTHR12922:SF7">
    <property type="entry name" value="UBIQUINONE BIOSYNTHESIS PROTEIN COQ4 HOMOLOG, MITOCHONDRIAL"/>
    <property type="match status" value="1"/>
</dbReference>
<dbReference type="STRING" id="1246581.A0A2H9TJK8"/>
<dbReference type="InterPro" id="IPR001816">
    <property type="entry name" value="Transl_elong_EFTs/EF1B"/>
</dbReference>
<dbReference type="Pfam" id="PF00889">
    <property type="entry name" value="EF_TS"/>
    <property type="match status" value="1"/>
</dbReference>
<keyword evidence="3" id="KW-0251">Elongation factor</keyword>
<dbReference type="InterPro" id="IPR014039">
    <property type="entry name" value="Transl_elong_EFTs/EF1B_dimer"/>
</dbReference>
<evidence type="ECO:0000256" key="8">
    <source>
        <dbReference type="ARBA" id="ARBA00023239"/>
    </source>
</evidence>
<evidence type="ECO:0000256" key="1">
    <source>
        <dbReference type="ARBA" id="ARBA00005532"/>
    </source>
</evidence>
<dbReference type="HAMAP" id="MF_03111">
    <property type="entry name" value="Coq4"/>
    <property type="match status" value="1"/>
</dbReference>
<feature type="domain" description="Translation elongation factor EFTs/EF1B dimerisation" evidence="10">
    <location>
        <begin position="316"/>
        <end position="437"/>
    </location>
</feature>
<keyword evidence="6" id="KW-0496">Mitochondrion</keyword>
<dbReference type="Gene3D" id="1.10.8.10">
    <property type="entry name" value="DNA helicase RuvA subunit, C-terminal domain"/>
    <property type="match status" value="1"/>
</dbReference>
<proteinExistence type="inferred from homology"/>
<evidence type="ECO:0000256" key="4">
    <source>
        <dbReference type="ARBA" id="ARBA00022792"/>
    </source>
</evidence>
<dbReference type="EMBL" id="MTSL01000150">
    <property type="protein sequence ID" value="PJF17933.1"/>
    <property type="molecule type" value="Genomic_DNA"/>
</dbReference>
<keyword evidence="8" id="KW-0456">Lyase</keyword>
<dbReference type="InterPro" id="IPR009060">
    <property type="entry name" value="UBA-like_sf"/>
</dbReference>
<evidence type="ECO:0000256" key="7">
    <source>
        <dbReference type="ARBA" id="ARBA00023136"/>
    </source>
</evidence>
<evidence type="ECO:0000313" key="12">
    <source>
        <dbReference type="Proteomes" id="UP000240830"/>
    </source>
</evidence>
<dbReference type="GO" id="GO:0016829">
    <property type="term" value="F:lyase activity"/>
    <property type="evidence" value="ECO:0007669"/>
    <property type="project" value="UniProtKB-KW"/>
</dbReference>
<sequence>IVYLPRVPCIGPLLGPSLLRLRAFQVSGAARASLDVRYECPFKTYEHPEDAANIRVLDRSPRQPASKRYKYFLPSKFCQTWLQLSEKLQDTMRRLKEYPKNSFGRQHYLFFDSHGISPDTRSKVQYIEDEELAFVMGRYRDNHDFLHTLSGLPISVVSELGLKWFEFKQTGLPMTLLGSTFGPLALPATDFRDFYKAYKPWAEFAANRCAFFMNFEFESLLEQDIDKVRRLMNFTPYKCVGPLKVDLKCLSVLREETGLSLQLCRQALQASGNDLEAARIQLSKLAGSKADKKLASGSALQEGSIGMYEGEAGAVVLVKLLCTTDFVARGAHFSDLASKIMQAVYSDSERIHDRITDLIREKVGVLQENIVCNDFILCKPDSGNITGSYLHNKTINGLGTIGAVIEMAGIESGKQPCQSLANKVARHVAGMGPSSMDNLLSQQYLFAPDGSTVHDYLTSQACRIVRYYRMSIK</sequence>
<keyword evidence="4" id="KW-0999">Mitochondrion inner membrane</keyword>
<dbReference type="GO" id="GO:0005743">
    <property type="term" value="C:mitochondrial inner membrane"/>
    <property type="evidence" value="ECO:0007669"/>
    <property type="project" value="InterPro"/>
</dbReference>
<comment type="caution">
    <text evidence="11">The sequence shown here is derived from an EMBL/GenBank/DDBJ whole genome shotgun (WGS) entry which is preliminary data.</text>
</comment>
<keyword evidence="5" id="KW-0648">Protein biosynthesis</keyword>
<dbReference type="PANTHER" id="PTHR12922">
    <property type="entry name" value="UBIQUINONE BIOSYNTHESIS PROTEIN"/>
    <property type="match status" value="1"/>
</dbReference>
<evidence type="ECO:0000256" key="3">
    <source>
        <dbReference type="ARBA" id="ARBA00022768"/>
    </source>
</evidence>
<dbReference type="InterPro" id="IPR007715">
    <property type="entry name" value="Coq4"/>
</dbReference>
<evidence type="ECO:0000256" key="9">
    <source>
        <dbReference type="ARBA" id="ARBA00081568"/>
    </source>
</evidence>
<feature type="non-terminal residue" evidence="11">
    <location>
        <position position="1"/>
    </location>
</feature>
<protein>
    <recommendedName>
        <fullName evidence="9">4-hydroxy-3-methoxy-5-polyprenylbenzoate decarboxylase</fullName>
    </recommendedName>
</protein>
<evidence type="ECO:0000256" key="2">
    <source>
        <dbReference type="ARBA" id="ARBA00022688"/>
    </source>
</evidence>
<keyword evidence="7" id="KW-0472">Membrane</keyword>
<evidence type="ECO:0000313" key="11">
    <source>
        <dbReference type="EMBL" id="PJF17933.1"/>
    </source>
</evidence>
<name>A0A2H9TJK8_9FUNG</name>
<evidence type="ECO:0000256" key="6">
    <source>
        <dbReference type="ARBA" id="ARBA00023128"/>
    </source>
</evidence>
<dbReference type="GO" id="GO:0006744">
    <property type="term" value="P:ubiquinone biosynthetic process"/>
    <property type="evidence" value="ECO:0007669"/>
    <property type="project" value="UniProtKB-KW"/>
</dbReference>
<evidence type="ECO:0000259" key="10">
    <source>
        <dbReference type="Pfam" id="PF00889"/>
    </source>
</evidence>
<dbReference type="Gene3D" id="3.30.479.20">
    <property type="entry name" value="Elongation factor Ts, dimerisation domain"/>
    <property type="match status" value="2"/>
</dbReference>
<dbReference type="InterPro" id="IPR036402">
    <property type="entry name" value="EF-Ts_dimer_sf"/>
</dbReference>
<dbReference type="InterPro" id="IPR027540">
    <property type="entry name" value="Coq4_euk"/>
</dbReference>
<dbReference type="SUPFAM" id="SSF54713">
    <property type="entry name" value="Elongation factor Ts (EF-Ts), dimerisation domain"/>
    <property type="match status" value="1"/>
</dbReference>
<dbReference type="GO" id="GO:0003746">
    <property type="term" value="F:translation elongation factor activity"/>
    <property type="evidence" value="ECO:0007669"/>
    <property type="project" value="UniProtKB-KW"/>
</dbReference>
<organism evidence="11 12">
    <name type="scientific">Paramicrosporidium saccamoebae</name>
    <dbReference type="NCBI Taxonomy" id="1246581"/>
    <lineage>
        <taxon>Eukaryota</taxon>
        <taxon>Fungi</taxon>
        <taxon>Fungi incertae sedis</taxon>
        <taxon>Cryptomycota</taxon>
        <taxon>Cryptomycota incertae sedis</taxon>
        <taxon>Paramicrosporidium</taxon>
    </lineage>
</organism>
<evidence type="ECO:0000256" key="5">
    <source>
        <dbReference type="ARBA" id="ARBA00022917"/>
    </source>
</evidence>
<dbReference type="OrthoDB" id="4249at2759"/>
<dbReference type="Proteomes" id="UP000240830">
    <property type="component" value="Unassembled WGS sequence"/>
</dbReference>
<dbReference type="HAMAP" id="MF_00050">
    <property type="entry name" value="EF_Ts"/>
    <property type="match status" value="1"/>
</dbReference>
<accession>A0A2H9TJK8</accession>
<keyword evidence="12" id="KW-1185">Reference proteome</keyword>
<dbReference type="Pfam" id="PF05019">
    <property type="entry name" value="Coq4"/>
    <property type="match status" value="1"/>
</dbReference>
<keyword evidence="2" id="KW-0831">Ubiquinone biosynthesis</keyword>
<comment type="similarity">
    <text evidence="1">Belongs to the EF-Ts family.</text>
</comment>